<dbReference type="Gene3D" id="2.70.50.60">
    <property type="entry name" value="abc- transporter (atp binding component) like domain"/>
    <property type="match status" value="1"/>
</dbReference>
<dbReference type="PROSITE" id="PS50893">
    <property type="entry name" value="ABC_TRANSPORTER_2"/>
    <property type="match status" value="1"/>
</dbReference>
<dbReference type="InterPro" id="IPR027417">
    <property type="entry name" value="P-loop_NTPase"/>
</dbReference>
<proteinExistence type="inferred from homology"/>
<dbReference type="RefSeq" id="WP_258854548.1">
    <property type="nucleotide sequence ID" value="NZ_JANUGV010000001.1"/>
</dbReference>
<evidence type="ECO:0000256" key="3">
    <source>
        <dbReference type="ARBA" id="ARBA00022475"/>
    </source>
</evidence>
<evidence type="ECO:0000256" key="4">
    <source>
        <dbReference type="ARBA" id="ARBA00022741"/>
    </source>
</evidence>
<keyword evidence="4" id="KW-0547">Nucleotide-binding</keyword>
<evidence type="ECO:0000256" key="5">
    <source>
        <dbReference type="ARBA" id="ARBA00022840"/>
    </source>
</evidence>
<evidence type="ECO:0000313" key="8">
    <source>
        <dbReference type="Proteomes" id="UP001205861"/>
    </source>
</evidence>
<dbReference type="InterPro" id="IPR003439">
    <property type="entry name" value="ABC_transporter-like_ATP-bd"/>
</dbReference>
<accession>A0ABT2BDZ7</accession>
<dbReference type="Gene3D" id="3.40.50.300">
    <property type="entry name" value="P-loop containing nucleotide triphosphate hydrolases"/>
    <property type="match status" value="1"/>
</dbReference>
<dbReference type="PANTHER" id="PTHR46743:SF2">
    <property type="entry name" value="TEICHOIC ACIDS EXPORT ATP-BINDING PROTEIN TAGH"/>
    <property type="match status" value="1"/>
</dbReference>
<dbReference type="EMBL" id="JANUGV010000001">
    <property type="protein sequence ID" value="MCS0606747.1"/>
    <property type="molecule type" value="Genomic_DNA"/>
</dbReference>
<dbReference type="PROSITE" id="PS00211">
    <property type="entry name" value="ABC_TRANSPORTER_1"/>
    <property type="match status" value="1"/>
</dbReference>
<protein>
    <submittedName>
        <fullName evidence="7">ABC transporter ATP-binding protein</fullName>
    </submittedName>
</protein>
<dbReference type="Pfam" id="PF14524">
    <property type="entry name" value="Wzt_C"/>
    <property type="match status" value="1"/>
</dbReference>
<dbReference type="Proteomes" id="UP001205861">
    <property type="component" value="Unassembled WGS sequence"/>
</dbReference>
<dbReference type="InterPro" id="IPR029439">
    <property type="entry name" value="Wzt_C"/>
</dbReference>
<dbReference type="SMART" id="SM00382">
    <property type="entry name" value="AAA"/>
    <property type="match status" value="1"/>
</dbReference>
<organism evidence="7 8">
    <name type="scientific">Massilia solisilvae</name>
    <dbReference type="NCBI Taxonomy" id="1811225"/>
    <lineage>
        <taxon>Bacteria</taxon>
        <taxon>Pseudomonadati</taxon>
        <taxon>Pseudomonadota</taxon>
        <taxon>Betaproteobacteria</taxon>
        <taxon>Burkholderiales</taxon>
        <taxon>Oxalobacteraceae</taxon>
        <taxon>Telluria group</taxon>
        <taxon>Massilia</taxon>
    </lineage>
</organism>
<reference evidence="7 8" key="1">
    <citation type="submission" date="2022-08" db="EMBL/GenBank/DDBJ databases">
        <title>Reclassification of Massilia species as members of the genera Telluria, Duganella, Pseudoduganella, Mokoshia gen. nov. and Zemynaea gen. nov. using orthogonal and non-orthogonal genome-based approaches.</title>
        <authorList>
            <person name="Bowman J.P."/>
        </authorList>
    </citation>
    <scope>NUCLEOTIDE SEQUENCE [LARGE SCALE GENOMIC DNA]</scope>
    <source>
        <strain evidence="7 8">JCM 31607</strain>
    </source>
</reference>
<comment type="similarity">
    <text evidence="1">Belongs to the ABC transporter superfamily.</text>
</comment>
<dbReference type="InterPro" id="IPR050683">
    <property type="entry name" value="Bact_Polysacc_Export_ATP-bd"/>
</dbReference>
<keyword evidence="8" id="KW-1185">Reference proteome</keyword>
<gene>
    <name evidence="7" type="ORF">NX773_01035</name>
</gene>
<dbReference type="Pfam" id="PF00005">
    <property type="entry name" value="ABC_tran"/>
    <property type="match status" value="1"/>
</dbReference>
<keyword evidence="2" id="KW-0813">Transport</keyword>
<evidence type="ECO:0000313" key="7">
    <source>
        <dbReference type="EMBL" id="MCS0606747.1"/>
    </source>
</evidence>
<keyword evidence="3" id="KW-0472">Membrane</keyword>
<keyword evidence="3" id="KW-1003">Cell membrane</keyword>
<dbReference type="SUPFAM" id="SSF52540">
    <property type="entry name" value="P-loop containing nucleoside triphosphate hydrolases"/>
    <property type="match status" value="1"/>
</dbReference>
<dbReference type="InterPro" id="IPR015860">
    <property type="entry name" value="ABC_transpr_TagH-like"/>
</dbReference>
<sequence>MGAIVVQGLGKAYKQYANRWSRLAEWMLPWAGQRHKLKWVLQEISFEVAPGEAVGLIGINGAGKSTLLKLITGTTQPTTGSVWMEGRVAALLELGMGFHPDFTGRQNAIMAGQLLGLSLDEVTALMPEIEAFAEIGEYMDQPVRVYSSGMQMRVAFSVATARRPDILIVDEALSVGDAYFQHKSFDRIRKFREQGTTLLLVSHDKQAIQSVCDRAILLDGGRLARQGNPEQIMDFYNALIAERENDTVRLQETSAGKVQTISGTGEATVSDIALLDEDGQRVEVVDVGAPVTLQVKVQARAPIPRMVLGYMIKDRLGQPMYGTNTHLKELPLADVAAGEEVVYRFAFPMNLGPGTYSVATAIVSTETHLVNNYEWRDLALVFTVMNMRRAHFEGSAWLDPAIDIERT</sequence>
<evidence type="ECO:0000256" key="2">
    <source>
        <dbReference type="ARBA" id="ARBA00022448"/>
    </source>
</evidence>
<dbReference type="PANTHER" id="PTHR46743">
    <property type="entry name" value="TEICHOIC ACIDS EXPORT ATP-BINDING PROTEIN TAGH"/>
    <property type="match status" value="1"/>
</dbReference>
<dbReference type="GO" id="GO:0005524">
    <property type="term" value="F:ATP binding"/>
    <property type="evidence" value="ECO:0007669"/>
    <property type="project" value="UniProtKB-KW"/>
</dbReference>
<dbReference type="InterPro" id="IPR003593">
    <property type="entry name" value="AAA+_ATPase"/>
</dbReference>
<name>A0ABT2BDZ7_9BURK</name>
<dbReference type="CDD" id="cd10147">
    <property type="entry name" value="Wzt_C-like"/>
    <property type="match status" value="1"/>
</dbReference>
<comment type="caution">
    <text evidence="7">The sequence shown here is derived from an EMBL/GenBank/DDBJ whole genome shotgun (WGS) entry which is preliminary data.</text>
</comment>
<dbReference type="InterPro" id="IPR017871">
    <property type="entry name" value="ABC_transporter-like_CS"/>
</dbReference>
<dbReference type="CDD" id="cd03220">
    <property type="entry name" value="ABC_KpsT_Wzt"/>
    <property type="match status" value="1"/>
</dbReference>
<keyword evidence="5 7" id="KW-0067">ATP-binding</keyword>
<evidence type="ECO:0000256" key="1">
    <source>
        <dbReference type="ARBA" id="ARBA00005417"/>
    </source>
</evidence>
<evidence type="ECO:0000259" key="6">
    <source>
        <dbReference type="PROSITE" id="PS50893"/>
    </source>
</evidence>
<feature type="domain" description="ABC transporter" evidence="6">
    <location>
        <begin position="21"/>
        <end position="245"/>
    </location>
</feature>